<sequence>MNPNILNSQILKGNFITFIFLLVTCFSFNSFAEGTKKASPNRTSLLSVADTYGIGVNHINLSRPTSLVLGIPRTEVRQVLTRSQFAALTFDLSGLLIGTGSCTFRAKDNSGAFESSPAKASIPINGISPHAIDDEDISNSIGSNGSVFILANDTLSNGNLATVSTATVDLNPSTPAIESSLNVVGEGVYNFNTTSGELTFTATVGITSNPSPISYVLVDNNSGLKDTASVIITYVGFPYAVNDEDLNNLPGIIGVVNALINDTLSTGAIATFNTAHIDLTPLTPAVDYTLNVSGEGVYTYNPANGIVSFNPDDNFLGNPTSINYKLIENSTGFTDIATITMTYLMPIVAVNDTRLANLPGTIVNLNIVANDTLSSGTPAIPSDVTVDLDPTIAGDQQTLVVSAEGTWTYNSNTGVLSFAPQGGFISNPTSINYILTEALTGLNDTARVVVEYSDFPPLAVNDSDLDNDYNTNAEVNILFNDDISNGSSATVSTVTVDLIPSTPAIDNSVTVPGQGTYTYNTVNGLVTFVPVVGLLVNPTPINYVLTEVATGLKDTARITITYIIPLEPVNDQSSNNVPGVNAVINIIQNDTLADGSPATPAEVIVDLNPVTPGVETTLNVSGQGVWTYNPANGQLVFNPENGFTGNPTPIVYELTEVASGQSRNATVTVQYIPPVPIKAINNSSISNVPGINAVLNIILNDTLNNGGIPTPSEVLVDLDSTQSGIQTTFSVVGQGVWSYNNATGQVTFNPQSGFTTDPTDIKYNITEIATALSDMAVIHVEYIEVAPIANSNFDLTNEPQVPTAISLLSNDFLSDMTQATPTTVNVDLEPTVAGIQTTLLVVGEGIYNYNSTNGVLTFTPVIGNYRNPTPIVYRLVEKLTGLSDTARVTIQYQFNPALELIKVATLMGDGTVGDSIRYDFTILNTGNVPITGITITDTKISPNPIPVTPSGLAPGGIGVALRMYYLTPADITAGEVINSATVNGLSSNGISVRDTSDNGDPGMPGGSNATRLSLTASTDVDVKLTGTILGNCERAIGDIITYQVKVFREDTLSNGTVDVVVGDSLSSNFELVSQIASEGSFNIGTSRWSGISLAAGDTATLTFQLRVLTNMGGLSCVESWVNSLTRTDIDSNPGDRVTTEDDIARACVSVPMNICPTAGETAQLSTLLGYTSYQWYRNGALISGANSATYTAATSGLYTVIVNGGACPNGSCCPIIVQENCPCPPRICLPISVRKTR</sequence>
<proteinExistence type="predicted"/>
<name>A0AAE3H636_9BACT</name>
<dbReference type="InterPro" id="IPR055354">
    <property type="entry name" value="DUF7507"/>
</dbReference>
<evidence type="ECO:0008006" key="5">
    <source>
        <dbReference type="Google" id="ProtNLM"/>
    </source>
</evidence>
<accession>A0AAE3H636</accession>
<evidence type="ECO:0000259" key="1">
    <source>
        <dbReference type="Pfam" id="PF01345"/>
    </source>
</evidence>
<evidence type="ECO:0000313" key="4">
    <source>
        <dbReference type="Proteomes" id="UP001204144"/>
    </source>
</evidence>
<keyword evidence="4" id="KW-1185">Reference proteome</keyword>
<dbReference type="AlphaFoldDB" id="A0AAE3H636"/>
<dbReference type="RefSeq" id="WP_255037468.1">
    <property type="nucleotide sequence ID" value="NZ_RJUF01000035.1"/>
</dbReference>
<gene>
    <name evidence="3" type="ORF">EGI31_12085</name>
</gene>
<protein>
    <recommendedName>
        <fullName evidence="5">DUF11 domain-containing protein</fullName>
    </recommendedName>
</protein>
<dbReference type="Pfam" id="PF24346">
    <property type="entry name" value="DUF7507"/>
    <property type="match status" value="1"/>
</dbReference>
<feature type="domain" description="DUF11" evidence="1">
    <location>
        <begin position="1022"/>
        <end position="1133"/>
    </location>
</feature>
<comment type="caution">
    <text evidence="3">The sequence shown here is derived from an EMBL/GenBank/DDBJ whole genome shotgun (WGS) entry which is preliminary data.</text>
</comment>
<dbReference type="EMBL" id="RJUF01000035">
    <property type="protein sequence ID" value="MCP9763695.1"/>
    <property type="molecule type" value="Genomic_DNA"/>
</dbReference>
<organism evidence="3 4">
    <name type="scientific">Lacihabitans soyangensis</name>
    <dbReference type="NCBI Taxonomy" id="869394"/>
    <lineage>
        <taxon>Bacteria</taxon>
        <taxon>Pseudomonadati</taxon>
        <taxon>Bacteroidota</taxon>
        <taxon>Cytophagia</taxon>
        <taxon>Cytophagales</taxon>
        <taxon>Leadbetterellaceae</taxon>
        <taxon>Lacihabitans</taxon>
    </lineage>
</organism>
<reference evidence="3 4" key="1">
    <citation type="submission" date="2018-11" db="EMBL/GenBank/DDBJ databases">
        <title>Novel bacteria species description.</title>
        <authorList>
            <person name="Han J.-H."/>
        </authorList>
    </citation>
    <scope>NUCLEOTIDE SEQUENCE [LARGE SCALE GENOMIC DNA]</scope>
    <source>
        <strain evidence="3 4">KCTC23259</strain>
    </source>
</reference>
<dbReference type="Proteomes" id="UP001204144">
    <property type="component" value="Unassembled WGS sequence"/>
</dbReference>
<evidence type="ECO:0000313" key="3">
    <source>
        <dbReference type="EMBL" id="MCP9763695.1"/>
    </source>
</evidence>
<feature type="domain" description="DUF7507" evidence="2">
    <location>
        <begin position="895"/>
        <end position="994"/>
    </location>
</feature>
<dbReference type="Pfam" id="PF01345">
    <property type="entry name" value="DUF11"/>
    <property type="match status" value="1"/>
</dbReference>
<evidence type="ECO:0000259" key="2">
    <source>
        <dbReference type="Pfam" id="PF24346"/>
    </source>
</evidence>
<dbReference type="InterPro" id="IPR001434">
    <property type="entry name" value="OmcB-like_DUF11"/>
</dbReference>